<dbReference type="AlphaFoldDB" id="A0AAU9IGV5"/>
<comment type="caution">
    <text evidence="1">The sequence shown here is derived from an EMBL/GenBank/DDBJ whole genome shotgun (WGS) entry which is preliminary data.</text>
</comment>
<proteinExistence type="predicted"/>
<keyword evidence="2" id="KW-1185">Reference proteome</keyword>
<name>A0AAU9IGV5_9CILI</name>
<evidence type="ECO:0000313" key="1">
    <source>
        <dbReference type="EMBL" id="CAG9313085.1"/>
    </source>
</evidence>
<dbReference type="EMBL" id="CAJZBQ010000009">
    <property type="protein sequence ID" value="CAG9313085.1"/>
    <property type="molecule type" value="Genomic_DNA"/>
</dbReference>
<dbReference type="Proteomes" id="UP001162131">
    <property type="component" value="Unassembled WGS sequence"/>
</dbReference>
<sequence length="84" mass="10164">MFGGAIRNCWRYHYFYRTEDSIPNYHIDRALFNLKLLERRPPASLISVFLWWNLLKYSNKILKIMGNFFIVLFTKILFDQKGSL</sequence>
<organism evidence="1 2">
    <name type="scientific">Blepharisma stoltei</name>
    <dbReference type="NCBI Taxonomy" id="1481888"/>
    <lineage>
        <taxon>Eukaryota</taxon>
        <taxon>Sar</taxon>
        <taxon>Alveolata</taxon>
        <taxon>Ciliophora</taxon>
        <taxon>Postciliodesmatophora</taxon>
        <taxon>Heterotrichea</taxon>
        <taxon>Heterotrichida</taxon>
        <taxon>Blepharismidae</taxon>
        <taxon>Blepharisma</taxon>
    </lineage>
</organism>
<gene>
    <name evidence="1" type="ORF">BSTOLATCC_MIC7870</name>
</gene>
<reference evidence="1" key="1">
    <citation type="submission" date="2021-09" db="EMBL/GenBank/DDBJ databases">
        <authorList>
            <consortium name="AG Swart"/>
            <person name="Singh M."/>
            <person name="Singh A."/>
            <person name="Seah K."/>
            <person name="Emmerich C."/>
        </authorList>
    </citation>
    <scope>NUCLEOTIDE SEQUENCE</scope>
    <source>
        <strain evidence="1">ATCC30299</strain>
    </source>
</reference>
<evidence type="ECO:0000313" key="2">
    <source>
        <dbReference type="Proteomes" id="UP001162131"/>
    </source>
</evidence>
<protein>
    <submittedName>
        <fullName evidence="1">Uncharacterized protein</fullName>
    </submittedName>
</protein>
<accession>A0AAU9IGV5</accession>